<gene>
    <name evidence="2" type="ORF">GSBLH_T00006464001</name>
</gene>
<accession>D8M3S0</accession>
<dbReference type="RefSeq" id="XP_012896591.1">
    <property type="nucleotide sequence ID" value="XM_013041137.1"/>
</dbReference>
<dbReference type="GO" id="GO:0031267">
    <property type="term" value="F:small GTPase binding"/>
    <property type="evidence" value="ECO:0007669"/>
    <property type="project" value="TreeGrafter"/>
</dbReference>
<dbReference type="Proteomes" id="UP000008312">
    <property type="component" value="Unassembled WGS sequence"/>
</dbReference>
<dbReference type="InParanoid" id="D8M3S0"/>
<dbReference type="Pfam" id="PF00566">
    <property type="entry name" value="RabGAP-TBC"/>
    <property type="match status" value="1"/>
</dbReference>
<dbReference type="AlphaFoldDB" id="D8M3S0"/>
<reference evidence="2" key="1">
    <citation type="submission" date="2010-02" db="EMBL/GenBank/DDBJ databases">
        <title>Sequencing and annotation of the Blastocystis hominis genome.</title>
        <authorList>
            <person name="Wincker P."/>
        </authorList>
    </citation>
    <scope>NUCLEOTIDE SEQUENCE</scope>
    <source>
        <strain evidence="2">Singapore isolate B</strain>
    </source>
</reference>
<dbReference type="OrthoDB" id="294251at2759"/>
<dbReference type="PANTHER" id="PTHR47219:SF20">
    <property type="entry name" value="TBC1 DOMAIN FAMILY MEMBER 2B"/>
    <property type="match status" value="1"/>
</dbReference>
<evidence type="ECO:0000313" key="3">
    <source>
        <dbReference type="Proteomes" id="UP000008312"/>
    </source>
</evidence>
<protein>
    <recommendedName>
        <fullName evidence="1">Rab-GAP TBC domain-containing protein</fullName>
    </recommendedName>
</protein>
<dbReference type="InterPro" id="IPR035969">
    <property type="entry name" value="Rab-GAP_TBC_sf"/>
</dbReference>
<dbReference type="SUPFAM" id="SSF47923">
    <property type="entry name" value="Ypt/Rab-GAP domain of gyp1p"/>
    <property type="match status" value="1"/>
</dbReference>
<proteinExistence type="predicted"/>
<dbReference type="PROSITE" id="PS51257">
    <property type="entry name" value="PROKAR_LIPOPROTEIN"/>
    <property type="match status" value="1"/>
</dbReference>
<dbReference type="Gene3D" id="1.10.8.270">
    <property type="entry name" value="putative rabgap domain of human tbc1 domain family member 14 like domains"/>
    <property type="match status" value="1"/>
</dbReference>
<feature type="domain" description="Rab-GAP TBC" evidence="1">
    <location>
        <begin position="331"/>
        <end position="490"/>
    </location>
</feature>
<dbReference type="PROSITE" id="PS50086">
    <property type="entry name" value="TBC_RABGAP"/>
    <property type="match status" value="1"/>
</dbReference>
<evidence type="ECO:0000313" key="2">
    <source>
        <dbReference type="EMBL" id="CBK22543.2"/>
    </source>
</evidence>
<sequence length="490" mass="55853">MKAEPIPDTWTSVTYLVSSCASIFLDYISINIDNASGLPYICKVYKNDWKELNDIVMGDIVYSINGTYFSNTSDIEHQDQLLRKIVSCFVNFCFIYCSESGIPRIEQIILPDRFSTIEIKKFDHSDFTYISSISASYFSVLAGSVLLAVNNEIVINKTYDSIVYLIQKNIPPLVLLIACPYMQSPVSPQEIRDYMSNNDILTVNSSSFQNHQSSQSAPSIPRVLPEYGILPCEDLSDSFENQHNYTLQPYAVDSYMFPQSQGYAILEKQWIQSNAQRWEKHTLAWKEFLQNLGGTAKLSFSWSRQSGKKWTQSLTSMNRQRNTLRMLMHGGVPNEYRADVWYRLSGGSELKARSPNSYQQLYQSQLDSRIRNQIDQVCVFVIIHEPSFPTHSLFAKRVVGEEKAGETRLEEAPYVASLRRILLASSVVCEDFTYCQGMNLLAALLLVVILDEETTFWTFVGLLQYSFPPHYFDETLSGARIDAVLLDLDG</sequence>
<name>D8M3S0_BLAHO</name>
<dbReference type="EMBL" id="FN668650">
    <property type="protein sequence ID" value="CBK22543.2"/>
    <property type="molecule type" value="Genomic_DNA"/>
</dbReference>
<dbReference type="InterPro" id="IPR000195">
    <property type="entry name" value="Rab-GAP-TBC_dom"/>
</dbReference>
<dbReference type="InterPro" id="IPR050302">
    <property type="entry name" value="Rab_GAP_TBC_domain"/>
</dbReference>
<keyword evidence="3" id="KW-1185">Reference proteome</keyword>
<dbReference type="GO" id="GO:0005096">
    <property type="term" value="F:GTPase activator activity"/>
    <property type="evidence" value="ECO:0007669"/>
    <property type="project" value="TreeGrafter"/>
</dbReference>
<dbReference type="PANTHER" id="PTHR47219">
    <property type="entry name" value="RAB GTPASE-ACTIVATING PROTEIN 1-LIKE"/>
    <property type="match status" value="1"/>
</dbReference>
<evidence type="ECO:0000259" key="1">
    <source>
        <dbReference type="PROSITE" id="PS50086"/>
    </source>
</evidence>
<dbReference type="GeneID" id="24922588"/>
<organism evidence="2">
    <name type="scientific">Blastocystis hominis</name>
    <dbReference type="NCBI Taxonomy" id="12968"/>
    <lineage>
        <taxon>Eukaryota</taxon>
        <taxon>Sar</taxon>
        <taxon>Stramenopiles</taxon>
        <taxon>Bigyra</taxon>
        <taxon>Opalozoa</taxon>
        <taxon>Opalinata</taxon>
        <taxon>Blastocystidae</taxon>
        <taxon>Blastocystis</taxon>
    </lineage>
</organism>